<dbReference type="AlphaFoldDB" id="A0A0C3Q0B3"/>
<reference evidence="1 2" key="1">
    <citation type="submission" date="2014-04" db="EMBL/GenBank/DDBJ databases">
        <authorList>
            <consortium name="DOE Joint Genome Institute"/>
            <person name="Kuo A."/>
            <person name="Girlanda M."/>
            <person name="Perotto S."/>
            <person name="Kohler A."/>
            <person name="Nagy L.G."/>
            <person name="Floudas D."/>
            <person name="Copeland A."/>
            <person name="Barry K.W."/>
            <person name="Cichocki N."/>
            <person name="Veneault-Fourrey C."/>
            <person name="LaButti K."/>
            <person name="Lindquist E.A."/>
            <person name="Lipzen A."/>
            <person name="Lundell T."/>
            <person name="Morin E."/>
            <person name="Murat C."/>
            <person name="Sun H."/>
            <person name="Tunlid A."/>
            <person name="Henrissat B."/>
            <person name="Grigoriev I.V."/>
            <person name="Hibbett D.S."/>
            <person name="Martin F."/>
            <person name="Nordberg H.P."/>
            <person name="Cantor M.N."/>
            <person name="Hua S.X."/>
        </authorList>
    </citation>
    <scope>NUCLEOTIDE SEQUENCE [LARGE SCALE GENOMIC DNA]</scope>
    <source>
        <strain evidence="1 2">MUT 4182</strain>
    </source>
</reference>
<dbReference type="Gene3D" id="3.40.50.1820">
    <property type="entry name" value="alpha/beta hydrolase"/>
    <property type="match status" value="1"/>
</dbReference>
<reference evidence="2" key="2">
    <citation type="submission" date="2015-01" db="EMBL/GenBank/DDBJ databases">
        <title>Evolutionary Origins and Diversification of the Mycorrhizal Mutualists.</title>
        <authorList>
            <consortium name="DOE Joint Genome Institute"/>
            <consortium name="Mycorrhizal Genomics Consortium"/>
            <person name="Kohler A."/>
            <person name="Kuo A."/>
            <person name="Nagy L.G."/>
            <person name="Floudas D."/>
            <person name="Copeland A."/>
            <person name="Barry K.W."/>
            <person name="Cichocki N."/>
            <person name="Veneault-Fourrey C."/>
            <person name="LaButti K."/>
            <person name="Lindquist E.A."/>
            <person name="Lipzen A."/>
            <person name="Lundell T."/>
            <person name="Morin E."/>
            <person name="Murat C."/>
            <person name="Riley R."/>
            <person name="Ohm R."/>
            <person name="Sun H."/>
            <person name="Tunlid A."/>
            <person name="Henrissat B."/>
            <person name="Grigoriev I.V."/>
            <person name="Hibbett D.S."/>
            <person name="Martin F."/>
        </authorList>
    </citation>
    <scope>NUCLEOTIDE SEQUENCE [LARGE SCALE GENOMIC DNA]</scope>
    <source>
        <strain evidence="2">MUT 4182</strain>
    </source>
</reference>
<dbReference type="HOGENOM" id="CLU_041818_0_0_1"/>
<dbReference type="OrthoDB" id="19657at2759"/>
<accession>A0A0C3Q0B3</accession>
<sequence>MPYLDLSKDKISIWYTTNLKNDNIANLDRTKPTILLLHGMFLNTRFLAPQFNDPRLTDNFNLIAYDAMSCGKTKNPVSPHNDLWCQAALIAQVAFELKLPPFHLMANGMNPVAAALRFNILFPGRCLSMSLNSIPGPLDIDWCAKAYTDLLQLWSFAPNLEQIEEACMEVAFFLFGENVLTKEQTDEVIGMWMQAWPPGRRSHLLDIAALISGRVPLTQAEYDRITVPTFLVTGDSSVVHTVKMAEDLQESLRNVRGGCKLQVIRGGQECLHLPQSSAGFVNRFLAQFVTSVERDLQENPDNNVPVSLPKKLSDYMKNGLDVLAELMEDQKVKKREVKSVFSFSRTPAEGAKGMEAFIGQFKTGEKQAYSPLGKDGQPLRKFSERHDNQLFLSPQHGNLRDHSAAVGTMIDVPYVE</sequence>
<evidence type="ECO:0000313" key="1">
    <source>
        <dbReference type="EMBL" id="KIO21380.1"/>
    </source>
</evidence>
<proteinExistence type="predicted"/>
<name>A0A0C3Q0B3_9AGAM</name>
<dbReference type="SUPFAM" id="SSF53474">
    <property type="entry name" value="alpha/beta-Hydrolases"/>
    <property type="match status" value="1"/>
</dbReference>
<dbReference type="Proteomes" id="UP000054248">
    <property type="component" value="Unassembled WGS sequence"/>
</dbReference>
<evidence type="ECO:0008006" key="3">
    <source>
        <dbReference type="Google" id="ProtNLM"/>
    </source>
</evidence>
<protein>
    <recommendedName>
        <fullName evidence="3">AB hydrolase-1 domain-containing protein</fullName>
    </recommendedName>
</protein>
<dbReference type="EMBL" id="KN823140">
    <property type="protein sequence ID" value="KIO21380.1"/>
    <property type="molecule type" value="Genomic_DNA"/>
</dbReference>
<organism evidence="1 2">
    <name type="scientific">Tulasnella calospora MUT 4182</name>
    <dbReference type="NCBI Taxonomy" id="1051891"/>
    <lineage>
        <taxon>Eukaryota</taxon>
        <taxon>Fungi</taxon>
        <taxon>Dikarya</taxon>
        <taxon>Basidiomycota</taxon>
        <taxon>Agaricomycotina</taxon>
        <taxon>Agaricomycetes</taxon>
        <taxon>Cantharellales</taxon>
        <taxon>Tulasnellaceae</taxon>
        <taxon>Tulasnella</taxon>
    </lineage>
</organism>
<evidence type="ECO:0000313" key="2">
    <source>
        <dbReference type="Proteomes" id="UP000054248"/>
    </source>
</evidence>
<keyword evidence="2" id="KW-1185">Reference proteome</keyword>
<dbReference type="InterPro" id="IPR029058">
    <property type="entry name" value="AB_hydrolase_fold"/>
</dbReference>
<gene>
    <name evidence="1" type="ORF">M407DRAFT_29036</name>
</gene>